<evidence type="ECO:0000256" key="1">
    <source>
        <dbReference type="ARBA" id="ARBA00004651"/>
    </source>
</evidence>
<protein>
    <recommendedName>
        <fullName evidence="8">DUF983 domain-containing protein</fullName>
    </recommendedName>
</protein>
<evidence type="ECO:0000313" key="7">
    <source>
        <dbReference type="Proteomes" id="UP000234881"/>
    </source>
</evidence>
<evidence type="ECO:0008006" key="8">
    <source>
        <dbReference type="Google" id="ProtNLM"/>
    </source>
</evidence>
<gene>
    <name evidence="6" type="ORF">C0081_21925</name>
</gene>
<comment type="caution">
    <text evidence="6">The sequence shown here is derived from an EMBL/GenBank/DDBJ whole genome shotgun (WGS) entry which is preliminary data.</text>
</comment>
<dbReference type="Pfam" id="PF06170">
    <property type="entry name" value="DUF983"/>
    <property type="match status" value="1"/>
</dbReference>
<evidence type="ECO:0000256" key="2">
    <source>
        <dbReference type="ARBA" id="ARBA00022692"/>
    </source>
</evidence>
<keyword evidence="7" id="KW-1185">Reference proteome</keyword>
<dbReference type="GO" id="GO:0005524">
    <property type="term" value="F:ATP binding"/>
    <property type="evidence" value="ECO:0007669"/>
    <property type="project" value="InterPro"/>
</dbReference>
<sequence length="134" mass="14772">MDQSIKGTLFKSAFAGKCPRCGQGKLYKGFLKIADRCETCDLDYSFADSGDGPAVFVMMIVGFLAMGGVLYTEFSYEPPLWLLLLIWLPLTIGLCLAFLYWLKGALIAQQFFTNAMQGQTIGSQDNAAKDDQTE</sequence>
<evidence type="ECO:0000256" key="5">
    <source>
        <dbReference type="SAM" id="Phobius"/>
    </source>
</evidence>
<dbReference type="InterPro" id="IPR036640">
    <property type="entry name" value="ABC1_TM_sf"/>
</dbReference>
<evidence type="ECO:0000256" key="4">
    <source>
        <dbReference type="ARBA" id="ARBA00023136"/>
    </source>
</evidence>
<evidence type="ECO:0000256" key="3">
    <source>
        <dbReference type="ARBA" id="ARBA00022989"/>
    </source>
</evidence>
<accession>A0A2N5XKF3</accession>
<keyword evidence="3 5" id="KW-1133">Transmembrane helix</keyword>
<keyword evidence="4 5" id="KW-0472">Membrane</keyword>
<dbReference type="InterPro" id="IPR009325">
    <property type="entry name" value="DUF983"/>
</dbReference>
<feature type="transmembrane region" description="Helical" evidence="5">
    <location>
        <begin position="80"/>
        <end position="102"/>
    </location>
</feature>
<name>A0A2N5XKF3_9HYPH</name>
<proteinExistence type="predicted"/>
<dbReference type="RefSeq" id="WP_101535864.1">
    <property type="nucleotide sequence ID" value="NZ_JBFHIU010000057.1"/>
</dbReference>
<keyword evidence="2 5" id="KW-0812">Transmembrane</keyword>
<comment type="subcellular location">
    <subcellularLocation>
        <location evidence="1">Cell membrane</location>
        <topology evidence="1">Multi-pass membrane protein</topology>
    </subcellularLocation>
</comment>
<organism evidence="6 7">
    <name type="scientific">Cohaesibacter celericrescens</name>
    <dbReference type="NCBI Taxonomy" id="2067669"/>
    <lineage>
        <taxon>Bacteria</taxon>
        <taxon>Pseudomonadati</taxon>
        <taxon>Pseudomonadota</taxon>
        <taxon>Alphaproteobacteria</taxon>
        <taxon>Hyphomicrobiales</taxon>
        <taxon>Cohaesibacteraceae</taxon>
    </lineage>
</organism>
<feature type="transmembrane region" description="Helical" evidence="5">
    <location>
        <begin position="54"/>
        <end position="74"/>
    </location>
</feature>
<dbReference type="OrthoDB" id="9799456at2"/>
<dbReference type="SUPFAM" id="SSF90123">
    <property type="entry name" value="ABC transporter transmembrane region"/>
    <property type="match status" value="1"/>
</dbReference>
<dbReference type="Proteomes" id="UP000234881">
    <property type="component" value="Unassembled WGS sequence"/>
</dbReference>
<dbReference type="EMBL" id="PKUQ01000055">
    <property type="protein sequence ID" value="PLW74964.1"/>
    <property type="molecule type" value="Genomic_DNA"/>
</dbReference>
<dbReference type="AlphaFoldDB" id="A0A2N5XKF3"/>
<dbReference type="GO" id="GO:0005886">
    <property type="term" value="C:plasma membrane"/>
    <property type="evidence" value="ECO:0007669"/>
    <property type="project" value="UniProtKB-SubCell"/>
</dbReference>
<reference evidence="6 7" key="1">
    <citation type="submission" date="2018-01" db="EMBL/GenBank/DDBJ databases">
        <title>The draft genome sequence of Cohaesibacter sp. H1304.</title>
        <authorList>
            <person name="Wang N.-N."/>
            <person name="Du Z.-J."/>
        </authorList>
    </citation>
    <scope>NUCLEOTIDE SEQUENCE [LARGE SCALE GENOMIC DNA]</scope>
    <source>
        <strain evidence="6 7">H1304</strain>
    </source>
</reference>
<evidence type="ECO:0000313" key="6">
    <source>
        <dbReference type="EMBL" id="PLW74964.1"/>
    </source>
</evidence>